<keyword evidence="11" id="KW-1185">Reference proteome</keyword>
<dbReference type="InterPro" id="IPR017942">
    <property type="entry name" value="Lipid-bd_serum_glycop_N"/>
</dbReference>
<keyword evidence="5" id="KW-0325">Glycoprotein</keyword>
<accession>A0ABD3VDP2</accession>
<feature type="disulfide bond" evidence="6">
    <location>
        <begin position="172"/>
        <end position="211"/>
    </location>
</feature>
<organism evidence="10 11">
    <name type="scientific">Sinanodonta woodiana</name>
    <name type="common">Chinese pond mussel</name>
    <name type="synonym">Anodonta woodiana</name>
    <dbReference type="NCBI Taxonomy" id="1069815"/>
    <lineage>
        <taxon>Eukaryota</taxon>
        <taxon>Metazoa</taxon>
        <taxon>Spiralia</taxon>
        <taxon>Lophotrochozoa</taxon>
        <taxon>Mollusca</taxon>
        <taxon>Bivalvia</taxon>
        <taxon>Autobranchia</taxon>
        <taxon>Heteroconchia</taxon>
        <taxon>Palaeoheterodonta</taxon>
        <taxon>Unionida</taxon>
        <taxon>Unionoidea</taxon>
        <taxon>Unionidae</taxon>
        <taxon>Unioninae</taxon>
        <taxon>Sinanodonta</taxon>
    </lineage>
</organism>
<gene>
    <name evidence="10" type="ORF">ACJMK2_009906</name>
</gene>
<sequence length="498" mass="55695">MLLLHQFTYFIVIFGYIETGKCSGSKTMITNNGLNDVYGKNPGLKSRITSNGLNYANKVAMDALTANIRTFIVPDQHGDSSGVQYDLTNLRVTGFTEPQSSISFLPGGLKWTANGAGVSMHGNYRYKIHKKWLPTIRGSGTFDISVFGLDFSINMVFGVDVNGRPTIEARGCSCGIYRVKIKFHGGWAWLYNLFSRILESKVRKILMHKICDIVTKQINEDMEKKLASLPVTTILGERFLLDYRLLQIPDFHSSYMETFHKGEIYWFGDEREAPLDPPTMADIGDTQKMMYFWISDYMFNTLGYAAQMHDYLIRNITAADLPPDQRGILNTTCTSFLCFGNLIPQLQKIFPNNTVELNLFSGSPPTMIISPGQLTVGCSGKIMLYARQKDNSLAYVMTTVATMETSVNVSVSNELVHGEINDITLLLNVTDSAVGPINSMFLQVLTNSVIRAVLIPKINEFGKKGFPLPVTGKIRFINTSLRLLQNSMVIETDLNYTS</sequence>
<keyword evidence="7" id="KW-0732">Signal</keyword>
<evidence type="ECO:0000259" key="9">
    <source>
        <dbReference type="SMART" id="SM00329"/>
    </source>
</evidence>
<keyword evidence="4 6" id="KW-1015">Disulfide bond</keyword>
<dbReference type="PANTHER" id="PTHR10504:SF131">
    <property type="entry name" value="BPI2 DOMAIN-CONTAINING PROTEIN"/>
    <property type="match status" value="1"/>
</dbReference>
<name>A0ABD3VDP2_SINWO</name>
<feature type="signal peptide" evidence="7">
    <location>
        <begin position="1"/>
        <end position="19"/>
    </location>
</feature>
<dbReference type="AlphaFoldDB" id="A0ABD3VDP2"/>
<feature type="domain" description="Lipid-binding serum glycoprotein N-terminal" evidence="8">
    <location>
        <begin position="47"/>
        <end position="269"/>
    </location>
</feature>
<dbReference type="Gene3D" id="3.15.20.10">
    <property type="entry name" value="Bactericidal permeability-increasing protein, domain 2"/>
    <property type="match status" value="1"/>
</dbReference>
<evidence type="ECO:0000256" key="6">
    <source>
        <dbReference type="PIRSR" id="PIRSR002417-50"/>
    </source>
</evidence>
<feature type="domain" description="Lipid-binding serum glycoprotein C-terminal" evidence="9">
    <location>
        <begin position="284"/>
        <end position="492"/>
    </location>
</feature>
<evidence type="ECO:0000256" key="4">
    <source>
        <dbReference type="ARBA" id="ARBA00023157"/>
    </source>
</evidence>
<evidence type="ECO:0000259" key="8">
    <source>
        <dbReference type="SMART" id="SM00328"/>
    </source>
</evidence>
<dbReference type="GO" id="GO:0005576">
    <property type="term" value="C:extracellular region"/>
    <property type="evidence" value="ECO:0007669"/>
    <property type="project" value="UniProtKB-SubCell"/>
</dbReference>
<dbReference type="Gene3D" id="3.15.10.10">
    <property type="entry name" value="Bactericidal permeability-increasing protein, domain 1"/>
    <property type="match status" value="1"/>
</dbReference>
<dbReference type="EMBL" id="JBJQND010000012">
    <property type="protein sequence ID" value="KAL3859701.1"/>
    <property type="molecule type" value="Genomic_DNA"/>
</dbReference>
<dbReference type="InterPro" id="IPR017943">
    <property type="entry name" value="Bactericidal_perm-incr_a/b_dom"/>
</dbReference>
<dbReference type="InterPro" id="IPR001124">
    <property type="entry name" value="Lipid-bd_serum_glycop_C"/>
</dbReference>
<dbReference type="SMART" id="SM00329">
    <property type="entry name" value="BPI2"/>
    <property type="match status" value="1"/>
</dbReference>
<dbReference type="InterPro" id="IPR032942">
    <property type="entry name" value="BPI/LBP/Plunc"/>
</dbReference>
<evidence type="ECO:0000256" key="5">
    <source>
        <dbReference type="ARBA" id="ARBA00023180"/>
    </source>
</evidence>
<feature type="chain" id="PRO_5044805995" evidence="7">
    <location>
        <begin position="20"/>
        <end position="498"/>
    </location>
</feature>
<dbReference type="PIRSF" id="PIRSF002417">
    <property type="entry name" value="Lipid_binding_protein"/>
    <property type="match status" value="1"/>
</dbReference>
<reference evidence="10 11" key="1">
    <citation type="submission" date="2024-11" db="EMBL/GenBank/DDBJ databases">
        <title>Chromosome-level genome assembly of the freshwater bivalve Anodonta woodiana.</title>
        <authorList>
            <person name="Chen X."/>
        </authorList>
    </citation>
    <scope>NUCLEOTIDE SEQUENCE [LARGE SCALE GENOMIC DNA]</scope>
    <source>
        <strain evidence="10">MN2024</strain>
        <tissue evidence="10">Gills</tissue>
    </source>
</reference>
<comment type="caution">
    <text evidence="10">The sequence shown here is derived from an EMBL/GenBank/DDBJ whole genome shotgun (WGS) entry which is preliminary data.</text>
</comment>
<dbReference type="SMART" id="SM00328">
    <property type="entry name" value="BPI1"/>
    <property type="match status" value="1"/>
</dbReference>
<dbReference type="FunFam" id="3.15.10.10:FF:000001">
    <property type="entry name" value="phospholipid transfer protein-like"/>
    <property type="match status" value="1"/>
</dbReference>
<comment type="subcellular location">
    <subcellularLocation>
        <location evidence="1">Secreted</location>
    </subcellularLocation>
</comment>
<dbReference type="Proteomes" id="UP001634394">
    <property type="component" value="Unassembled WGS sequence"/>
</dbReference>
<proteinExistence type="inferred from homology"/>
<dbReference type="Pfam" id="PF02886">
    <property type="entry name" value="LBP_BPI_CETP_C"/>
    <property type="match status" value="1"/>
</dbReference>
<protein>
    <submittedName>
        <fullName evidence="10">Uncharacterized protein</fullName>
    </submittedName>
</protein>
<evidence type="ECO:0000256" key="7">
    <source>
        <dbReference type="SAM" id="SignalP"/>
    </source>
</evidence>
<dbReference type="InterPro" id="IPR030675">
    <property type="entry name" value="BPI/LBP"/>
</dbReference>
<evidence type="ECO:0000256" key="1">
    <source>
        <dbReference type="ARBA" id="ARBA00004613"/>
    </source>
</evidence>
<keyword evidence="3" id="KW-0964">Secreted</keyword>
<dbReference type="SUPFAM" id="SSF55394">
    <property type="entry name" value="Bactericidal permeability-increasing protein, BPI"/>
    <property type="match status" value="2"/>
</dbReference>
<evidence type="ECO:0000256" key="2">
    <source>
        <dbReference type="ARBA" id="ARBA00007292"/>
    </source>
</evidence>
<dbReference type="PANTHER" id="PTHR10504">
    <property type="entry name" value="BACTERICIDAL PERMEABILITY-INCREASING BPI PROTEIN-RELATED"/>
    <property type="match status" value="1"/>
</dbReference>
<dbReference type="Pfam" id="PF01273">
    <property type="entry name" value="LBP_BPI_CETP"/>
    <property type="match status" value="1"/>
</dbReference>
<comment type="similarity">
    <text evidence="2">Belongs to the BPI/LBP/Plunc superfamily. BPI/LBP family.</text>
</comment>
<evidence type="ECO:0000313" key="10">
    <source>
        <dbReference type="EMBL" id="KAL3859701.1"/>
    </source>
</evidence>
<evidence type="ECO:0000256" key="3">
    <source>
        <dbReference type="ARBA" id="ARBA00022525"/>
    </source>
</evidence>
<evidence type="ECO:0000313" key="11">
    <source>
        <dbReference type="Proteomes" id="UP001634394"/>
    </source>
</evidence>